<comment type="subcellular location">
    <subcellularLocation>
        <location evidence="1">Cell membrane</location>
        <topology evidence="1">Multi-pass membrane protein</topology>
    </subcellularLocation>
</comment>
<proteinExistence type="predicted"/>
<evidence type="ECO:0000256" key="1">
    <source>
        <dbReference type="ARBA" id="ARBA00004651"/>
    </source>
</evidence>
<dbReference type="InterPro" id="IPR017452">
    <property type="entry name" value="GPCR_Rhodpsn_7TM"/>
</dbReference>
<dbReference type="PANTHER" id="PTHR24229">
    <property type="entry name" value="NEUROPEPTIDES RECEPTOR"/>
    <property type="match status" value="1"/>
</dbReference>
<reference evidence="11 12" key="1">
    <citation type="submission" date="2021-04" db="EMBL/GenBank/DDBJ databases">
        <authorList>
            <person name="Bliznina A."/>
        </authorList>
    </citation>
    <scope>NUCLEOTIDE SEQUENCE [LARGE SCALE GENOMIC DNA]</scope>
</reference>
<dbReference type="EMBL" id="OU015567">
    <property type="protein sequence ID" value="CAG5113307.1"/>
    <property type="molecule type" value="Genomic_DNA"/>
</dbReference>
<organism evidence="11 12">
    <name type="scientific">Oikopleura dioica</name>
    <name type="common">Tunicate</name>
    <dbReference type="NCBI Taxonomy" id="34765"/>
    <lineage>
        <taxon>Eukaryota</taxon>
        <taxon>Metazoa</taxon>
        <taxon>Chordata</taxon>
        <taxon>Tunicata</taxon>
        <taxon>Appendicularia</taxon>
        <taxon>Copelata</taxon>
        <taxon>Oikopleuridae</taxon>
        <taxon>Oikopleura</taxon>
    </lineage>
</organism>
<evidence type="ECO:0000256" key="5">
    <source>
        <dbReference type="ARBA" id="ARBA00023040"/>
    </source>
</evidence>
<dbReference type="PANTHER" id="PTHR24229:SF40">
    <property type="entry name" value="ALLATOSTATIN C RECEPTOR 1-RELATED"/>
    <property type="match status" value="1"/>
</dbReference>
<keyword evidence="3 9" id="KW-0812">Transmembrane</keyword>
<feature type="transmembrane region" description="Helical" evidence="9">
    <location>
        <begin position="341"/>
        <end position="363"/>
    </location>
</feature>
<keyword evidence="12" id="KW-1185">Reference proteome</keyword>
<evidence type="ECO:0000256" key="3">
    <source>
        <dbReference type="ARBA" id="ARBA00022692"/>
    </source>
</evidence>
<dbReference type="SUPFAM" id="SSF81321">
    <property type="entry name" value="Family A G protein-coupled receptor-like"/>
    <property type="match status" value="1"/>
</dbReference>
<feature type="transmembrane region" description="Helical" evidence="9">
    <location>
        <begin position="216"/>
        <end position="237"/>
    </location>
</feature>
<dbReference type="InterPro" id="IPR000276">
    <property type="entry name" value="GPCR_Rhodpsn"/>
</dbReference>
<dbReference type="PROSITE" id="PS50262">
    <property type="entry name" value="G_PROTEIN_RECEP_F1_2"/>
    <property type="match status" value="1"/>
</dbReference>
<dbReference type="CDD" id="cd00637">
    <property type="entry name" value="7tm_classA_rhodopsin-like"/>
    <property type="match status" value="1"/>
</dbReference>
<sequence length="383" mass="43829">MKELYLRHLASIIDLNERDMLTFEPCSKTNNSEDLECKIFINHAGQNMPANGISYSDVKEYLHENTNSNYEQKNSGFQDWLERSCFCESSPENIFLRWYITRALPSVYVILVILGLIANLVVFQLTYQLRQRHVVDVYVISLAAADGLLLVSVIPSIVEQYYNMTFPFGVLGCKLTSFFTYICMICTRFSIVILALDRFIAVRWPMSGRNYRSVKFGVYLCIGVWIFSVTLSIFALLDRNLSKQDDNIFNKNGTSCVWDLENWRKKTPHAYTIFFIARTAITFYIPGALLILFYLLIVLTLVQNQHRIAKHKRNMANSLMSTTSRKVENNILSLKSRTTKVILAVLSSAILCGTPNAIINIILASKFAQVRSQKTLAQIKEKS</sequence>
<evidence type="ECO:0000313" key="12">
    <source>
        <dbReference type="Proteomes" id="UP001158576"/>
    </source>
</evidence>
<gene>
    <name evidence="11" type="ORF">OKIOD_LOCUS16186</name>
</gene>
<evidence type="ECO:0000256" key="8">
    <source>
        <dbReference type="ARBA" id="ARBA00023224"/>
    </source>
</evidence>
<evidence type="ECO:0000256" key="4">
    <source>
        <dbReference type="ARBA" id="ARBA00022989"/>
    </source>
</evidence>
<accession>A0ABN7TAT0</accession>
<dbReference type="Pfam" id="PF00001">
    <property type="entry name" value="7tm_1"/>
    <property type="match status" value="1"/>
</dbReference>
<keyword evidence="7" id="KW-0675">Receptor</keyword>
<dbReference type="PRINTS" id="PR00237">
    <property type="entry name" value="GPCRRHODOPSN"/>
</dbReference>
<feature type="transmembrane region" description="Helical" evidence="9">
    <location>
        <begin position="178"/>
        <end position="196"/>
    </location>
</feature>
<evidence type="ECO:0000256" key="6">
    <source>
        <dbReference type="ARBA" id="ARBA00023136"/>
    </source>
</evidence>
<evidence type="ECO:0000256" key="7">
    <source>
        <dbReference type="ARBA" id="ARBA00023170"/>
    </source>
</evidence>
<protein>
    <submittedName>
        <fullName evidence="11">Oidioi.mRNA.OKI2018_I69.chr2.g7421.t1.cds</fullName>
    </submittedName>
</protein>
<keyword evidence="8" id="KW-0807">Transducer</keyword>
<feature type="transmembrane region" description="Helical" evidence="9">
    <location>
        <begin position="137"/>
        <end position="158"/>
    </location>
</feature>
<name>A0ABN7TAT0_OIKDI</name>
<evidence type="ECO:0000256" key="2">
    <source>
        <dbReference type="ARBA" id="ARBA00022475"/>
    </source>
</evidence>
<evidence type="ECO:0000313" key="11">
    <source>
        <dbReference type="EMBL" id="CAG5113307.1"/>
    </source>
</evidence>
<dbReference type="Gene3D" id="1.20.1070.10">
    <property type="entry name" value="Rhodopsin 7-helix transmembrane proteins"/>
    <property type="match status" value="1"/>
</dbReference>
<evidence type="ECO:0000259" key="10">
    <source>
        <dbReference type="PROSITE" id="PS50262"/>
    </source>
</evidence>
<keyword evidence="6 9" id="KW-0472">Membrane</keyword>
<keyword evidence="5" id="KW-0297">G-protein coupled receptor</keyword>
<feature type="domain" description="G-protein coupled receptors family 1 profile" evidence="10">
    <location>
        <begin position="118"/>
        <end position="383"/>
    </location>
</feature>
<dbReference type="Proteomes" id="UP001158576">
    <property type="component" value="Chromosome 2"/>
</dbReference>
<keyword evidence="4 9" id="KW-1133">Transmembrane helix</keyword>
<feature type="transmembrane region" description="Helical" evidence="9">
    <location>
        <begin position="106"/>
        <end position="125"/>
    </location>
</feature>
<feature type="transmembrane region" description="Helical" evidence="9">
    <location>
        <begin position="281"/>
        <end position="302"/>
    </location>
</feature>
<keyword evidence="2" id="KW-1003">Cell membrane</keyword>
<evidence type="ECO:0000256" key="9">
    <source>
        <dbReference type="SAM" id="Phobius"/>
    </source>
</evidence>